<dbReference type="EMBL" id="NKXS01000928">
    <property type="protein sequence ID" value="PIN21551.1"/>
    <property type="molecule type" value="Genomic_DNA"/>
</dbReference>
<feature type="signal peptide" evidence="3">
    <location>
        <begin position="1"/>
        <end position="30"/>
    </location>
</feature>
<evidence type="ECO:0000256" key="1">
    <source>
        <dbReference type="SAM" id="MobiDB-lite"/>
    </source>
</evidence>
<keyword evidence="2" id="KW-0812">Transmembrane</keyword>
<sequence length="142" mass="15835">MKSSRILAFMTTKSWTFLLLILLSTSKSVAQKGMLCVSDCETCPVICSPPPSTTPKPPREPPKSHHSPPQLPAHPAPPPPSRAEGIPPPPELYVYNPGTMQQNFSYPYYYFYSSKATCSVPLDGFINLFGVFMLFQVMYAFR</sequence>
<feature type="region of interest" description="Disordered" evidence="1">
    <location>
        <begin position="49"/>
        <end position="90"/>
    </location>
</feature>
<name>A0A2G9G9W8_9LAMI</name>
<keyword evidence="2" id="KW-1133">Transmembrane helix</keyword>
<dbReference type="Proteomes" id="UP000231279">
    <property type="component" value="Unassembled WGS sequence"/>
</dbReference>
<keyword evidence="3" id="KW-0732">Signal</keyword>
<evidence type="ECO:0000256" key="2">
    <source>
        <dbReference type="SAM" id="Phobius"/>
    </source>
</evidence>
<dbReference type="AlphaFoldDB" id="A0A2G9G9W8"/>
<feature type="transmembrane region" description="Helical" evidence="2">
    <location>
        <begin position="124"/>
        <end position="141"/>
    </location>
</feature>
<dbReference type="STRING" id="429701.A0A2G9G9W8"/>
<evidence type="ECO:0000313" key="5">
    <source>
        <dbReference type="EMBL" id="PIN21551.1"/>
    </source>
</evidence>
<keyword evidence="6" id="KW-1185">Reference proteome</keyword>
<organism evidence="4 6">
    <name type="scientific">Handroanthus impetiginosus</name>
    <dbReference type="NCBI Taxonomy" id="429701"/>
    <lineage>
        <taxon>Eukaryota</taxon>
        <taxon>Viridiplantae</taxon>
        <taxon>Streptophyta</taxon>
        <taxon>Embryophyta</taxon>
        <taxon>Tracheophyta</taxon>
        <taxon>Spermatophyta</taxon>
        <taxon>Magnoliopsida</taxon>
        <taxon>eudicotyledons</taxon>
        <taxon>Gunneridae</taxon>
        <taxon>Pentapetalae</taxon>
        <taxon>asterids</taxon>
        <taxon>lamiids</taxon>
        <taxon>Lamiales</taxon>
        <taxon>Bignoniaceae</taxon>
        <taxon>Crescentiina</taxon>
        <taxon>Tabebuia alliance</taxon>
        <taxon>Handroanthus</taxon>
    </lineage>
</organism>
<feature type="chain" id="PRO_5015080119" evidence="3">
    <location>
        <begin position="31"/>
        <end position="142"/>
    </location>
</feature>
<reference evidence="4" key="1">
    <citation type="submission" date="2017-07" db="EMBL/GenBank/DDBJ databases">
        <authorList>
            <person name="Sun Z.S."/>
            <person name="Albrecht U."/>
            <person name="Echele G."/>
            <person name="Lee C.C."/>
        </authorList>
    </citation>
    <scope>NUCLEOTIDE SEQUENCE</scope>
    <source>
        <strain evidence="4">UFG-1</strain>
        <tissue evidence="4">Leaf</tissue>
    </source>
</reference>
<evidence type="ECO:0000313" key="6">
    <source>
        <dbReference type="Proteomes" id="UP000231279"/>
    </source>
</evidence>
<reference evidence="4" key="3">
    <citation type="journal article" date="2018" name="Gigascience">
        <title>Genome assembly of the pink ipe (Handroanthus impetiginosus, Bignoniaceae), a highly-valued ecologically keystone neotropical timber forest tree.</title>
        <authorList>
            <person name="Silva-Junior O.B."/>
            <person name="Novaes E."/>
            <person name="Grattapaglia D."/>
            <person name="Collevatti R.G."/>
        </authorList>
    </citation>
    <scope>NUCLEOTIDE SEQUENCE [LARGE SCALE GENOMIC DNA]</scope>
    <source>
        <strain evidence="4">UFG-1</strain>
        <tissue evidence="4">Leaf</tissue>
    </source>
</reference>
<keyword evidence="2" id="KW-0472">Membrane</keyword>
<gene>
    <name evidence="5" type="ORF">CDL12_05761</name>
    <name evidence="4" type="ORF">CDL12_25400</name>
</gene>
<reference evidence="6" key="2">
    <citation type="journal article" date="2018" name="Gigascience">
        <title>Genome assembly of the Pink Ipe (Handroanthus impetiginosus, Bignoniaceae), a highly valued, ecologically keystone Neotropical timber forest tree.</title>
        <authorList>
            <person name="Silva-Junior O.B."/>
            <person name="Grattapaglia D."/>
            <person name="Novaes E."/>
            <person name="Collevatti R.G."/>
        </authorList>
    </citation>
    <scope>NUCLEOTIDE SEQUENCE [LARGE SCALE GENOMIC DNA]</scope>
    <source>
        <strain evidence="6">cv. UFG-1</strain>
    </source>
</reference>
<dbReference type="EMBL" id="NKXS01006075">
    <property type="protein sequence ID" value="PIN02083.1"/>
    <property type="molecule type" value="Genomic_DNA"/>
</dbReference>
<proteinExistence type="predicted"/>
<feature type="compositionally biased region" description="Pro residues" evidence="1">
    <location>
        <begin position="69"/>
        <end position="90"/>
    </location>
</feature>
<accession>A0A2G9G9W8</accession>
<dbReference type="OrthoDB" id="914127at2759"/>
<protein>
    <submittedName>
        <fullName evidence="4">Uncharacterized protein</fullName>
    </submittedName>
</protein>
<evidence type="ECO:0000313" key="4">
    <source>
        <dbReference type="EMBL" id="PIN02083.1"/>
    </source>
</evidence>
<comment type="caution">
    <text evidence="4">The sequence shown here is derived from an EMBL/GenBank/DDBJ whole genome shotgun (WGS) entry which is preliminary data.</text>
</comment>
<evidence type="ECO:0000256" key="3">
    <source>
        <dbReference type="SAM" id="SignalP"/>
    </source>
</evidence>